<feature type="signal peptide" evidence="1">
    <location>
        <begin position="1"/>
        <end position="18"/>
    </location>
</feature>
<dbReference type="Proteomes" id="UP000235392">
    <property type="component" value="Unassembled WGS sequence"/>
</dbReference>
<protein>
    <submittedName>
        <fullName evidence="2">Uncharacterized protein</fullName>
    </submittedName>
</protein>
<evidence type="ECO:0000256" key="1">
    <source>
        <dbReference type="SAM" id="SignalP"/>
    </source>
</evidence>
<feature type="chain" id="PRO_5014620092" evidence="1">
    <location>
        <begin position="19"/>
        <end position="75"/>
    </location>
</feature>
<keyword evidence="1" id="KW-0732">Signal</keyword>
<sequence length="75" mass="7967">MAVVLVTLVSLTAGQTLGQSIGASGSKPSSRVWWGQNFIELTLRKDKAAQEAAKVLAARKPKKPVAAPKESWLHG</sequence>
<dbReference type="EMBL" id="PGCI01000001">
    <property type="protein sequence ID" value="PLW52356.1"/>
    <property type="molecule type" value="Genomic_DNA"/>
</dbReference>
<name>A0A2N5VQV4_9BASI</name>
<evidence type="ECO:0000313" key="2">
    <source>
        <dbReference type="EMBL" id="PLW52356.1"/>
    </source>
</evidence>
<comment type="caution">
    <text evidence="2">The sequence shown here is derived from an EMBL/GenBank/DDBJ whole genome shotgun (WGS) entry which is preliminary data.</text>
</comment>
<reference evidence="2 3" key="1">
    <citation type="submission" date="2017-11" db="EMBL/GenBank/DDBJ databases">
        <title>De novo assembly and phasing of dikaryotic genomes from two isolates of Puccinia coronata f. sp. avenae, the causal agent of oat crown rust.</title>
        <authorList>
            <person name="Miller M.E."/>
            <person name="Zhang Y."/>
            <person name="Omidvar V."/>
            <person name="Sperschneider J."/>
            <person name="Schwessinger B."/>
            <person name="Raley C."/>
            <person name="Palmer J.M."/>
            <person name="Garnica D."/>
            <person name="Upadhyaya N."/>
            <person name="Rathjen J."/>
            <person name="Taylor J.M."/>
            <person name="Park R.F."/>
            <person name="Dodds P.N."/>
            <person name="Hirsch C.D."/>
            <person name="Kianian S.F."/>
            <person name="Figueroa M."/>
        </authorList>
    </citation>
    <scope>NUCLEOTIDE SEQUENCE [LARGE SCALE GENOMIC DNA]</scope>
    <source>
        <strain evidence="2">12SD80</strain>
    </source>
</reference>
<dbReference type="AlphaFoldDB" id="A0A2N5VQV4"/>
<evidence type="ECO:0000313" key="3">
    <source>
        <dbReference type="Proteomes" id="UP000235392"/>
    </source>
</evidence>
<gene>
    <name evidence="2" type="ORF">PCASD_00156</name>
</gene>
<proteinExistence type="predicted"/>
<accession>A0A2N5VQV4</accession>
<organism evidence="2 3">
    <name type="scientific">Puccinia coronata f. sp. avenae</name>
    <dbReference type="NCBI Taxonomy" id="200324"/>
    <lineage>
        <taxon>Eukaryota</taxon>
        <taxon>Fungi</taxon>
        <taxon>Dikarya</taxon>
        <taxon>Basidiomycota</taxon>
        <taxon>Pucciniomycotina</taxon>
        <taxon>Pucciniomycetes</taxon>
        <taxon>Pucciniales</taxon>
        <taxon>Pucciniaceae</taxon>
        <taxon>Puccinia</taxon>
    </lineage>
</organism>